<gene>
    <name evidence="8" type="ORF">ACFO4N_13800</name>
</gene>
<feature type="transmembrane region" description="Helical" evidence="7">
    <location>
        <begin position="20"/>
        <end position="37"/>
    </location>
</feature>
<comment type="subcellular location">
    <subcellularLocation>
        <location evidence="1">Cell membrane</location>
        <topology evidence="1">Multi-pass membrane protein</topology>
    </subcellularLocation>
</comment>
<comment type="caution">
    <text evidence="8">The sequence shown here is derived from an EMBL/GenBank/DDBJ whole genome shotgun (WGS) entry which is preliminary data.</text>
</comment>
<protein>
    <submittedName>
        <fullName evidence="8">Cytochrome o ubiquinol/quinol oxidase subunit IV</fullName>
    </submittedName>
</protein>
<reference evidence="9" key="1">
    <citation type="journal article" date="2019" name="Int. J. Syst. Evol. Microbiol.">
        <title>The Global Catalogue of Microorganisms (GCM) 10K type strain sequencing project: providing services to taxonomists for standard genome sequencing and annotation.</title>
        <authorList>
            <consortium name="The Broad Institute Genomics Platform"/>
            <consortium name="The Broad Institute Genome Sequencing Center for Infectious Disease"/>
            <person name="Wu L."/>
            <person name="Ma J."/>
        </authorList>
    </citation>
    <scope>NUCLEOTIDE SEQUENCE [LARGE SCALE GENOMIC DNA]</scope>
    <source>
        <strain evidence="9">CGMCC 1.16306</strain>
    </source>
</reference>
<organism evidence="8 9">
    <name type="scientific">Camelliibacillus cellulosilyticus</name>
    <dbReference type="NCBI Taxonomy" id="2174486"/>
    <lineage>
        <taxon>Bacteria</taxon>
        <taxon>Bacillati</taxon>
        <taxon>Bacillota</taxon>
        <taxon>Bacilli</taxon>
        <taxon>Bacillales</taxon>
        <taxon>Sporolactobacillaceae</taxon>
        <taxon>Camelliibacillus</taxon>
    </lineage>
</organism>
<evidence type="ECO:0000256" key="1">
    <source>
        <dbReference type="ARBA" id="ARBA00004651"/>
    </source>
</evidence>
<evidence type="ECO:0000313" key="8">
    <source>
        <dbReference type="EMBL" id="MFC4619781.1"/>
    </source>
</evidence>
<keyword evidence="4 7" id="KW-0812">Transmembrane</keyword>
<dbReference type="PANTHER" id="PTHR36835:SF1">
    <property type="entry name" value="CYTOCHROME BO(3) UBIQUINOL OXIDASE SUBUNIT 4"/>
    <property type="match status" value="1"/>
</dbReference>
<comment type="similarity">
    <text evidence="2">Belongs to the cytochrome c oxidase bacterial subunit 4 family.</text>
</comment>
<proteinExistence type="inferred from homology"/>
<keyword evidence="6 7" id="KW-0472">Membrane</keyword>
<evidence type="ECO:0000256" key="2">
    <source>
        <dbReference type="ARBA" id="ARBA00008079"/>
    </source>
</evidence>
<dbReference type="InterPro" id="IPR050968">
    <property type="entry name" value="Cytochrome_c_oxidase_bac_sub4"/>
</dbReference>
<dbReference type="EMBL" id="JBHSFW010000012">
    <property type="protein sequence ID" value="MFC4619781.1"/>
    <property type="molecule type" value="Genomic_DNA"/>
</dbReference>
<keyword evidence="3" id="KW-1003">Cell membrane</keyword>
<evidence type="ECO:0000256" key="5">
    <source>
        <dbReference type="ARBA" id="ARBA00022989"/>
    </source>
</evidence>
<evidence type="ECO:0000256" key="3">
    <source>
        <dbReference type="ARBA" id="ARBA00022475"/>
    </source>
</evidence>
<accession>A0ABV9GNM1</accession>
<dbReference type="RefSeq" id="WP_376846874.1">
    <property type="nucleotide sequence ID" value="NZ_JBHSFW010000012.1"/>
</dbReference>
<sequence length="106" mass="11535">MSINEKDQVKTPLIPMKNLIGYFLSLVLTFAALFLGMSGALSFGAVMLILMILACGQIAVQLYFFMHLMESDGPAYHVIGLIFGVIFTIAIVAGSLWIMTFNAQVA</sequence>
<dbReference type="InterPro" id="IPR005171">
    <property type="entry name" value="Cyt_c_oxidase_su4_prok"/>
</dbReference>
<name>A0ABV9GNM1_9BACL</name>
<keyword evidence="9" id="KW-1185">Reference proteome</keyword>
<evidence type="ECO:0000256" key="6">
    <source>
        <dbReference type="ARBA" id="ARBA00023136"/>
    </source>
</evidence>
<dbReference type="Proteomes" id="UP001596022">
    <property type="component" value="Unassembled WGS sequence"/>
</dbReference>
<evidence type="ECO:0000256" key="7">
    <source>
        <dbReference type="SAM" id="Phobius"/>
    </source>
</evidence>
<feature type="transmembrane region" description="Helical" evidence="7">
    <location>
        <begin position="78"/>
        <end position="99"/>
    </location>
</feature>
<feature type="transmembrane region" description="Helical" evidence="7">
    <location>
        <begin position="43"/>
        <end position="66"/>
    </location>
</feature>
<evidence type="ECO:0000313" key="9">
    <source>
        <dbReference type="Proteomes" id="UP001596022"/>
    </source>
</evidence>
<evidence type="ECO:0000256" key="4">
    <source>
        <dbReference type="ARBA" id="ARBA00022692"/>
    </source>
</evidence>
<dbReference type="Pfam" id="PF03626">
    <property type="entry name" value="COX4_pro"/>
    <property type="match status" value="1"/>
</dbReference>
<keyword evidence="5 7" id="KW-1133">Transmembrane helix</keyword>
<dbReference type="PANTHER" id="PTHR36835">
    <property type="entry name" value="CYTOCHROME BO(3) UBIQUINOL OXIDASE SUBUNIT 4"/>
    <property type="match status" value="1"/>
</dbReference>